<evidence type="ECO:0000313" key="2">
    <source>
        <dbReference type="EMBL" id="AOV60381.1"/>
    </source>
</evidence>
<dbReference type="RefSeq" id="YP_009322441.1">
    <property type="nucleotide sequence ID" value="NC_031922.1"/>
</dbReference>
<dbReference type="EMBL" id="KU686204">
    <property type="protein sequence ID" value="AOV60153.1"/>
    <property type="molecule type" value="Genomic_DNA"/>
</dbReference>
<dbReference type="OrthoDB" id="4606at10239"/>
<dbReference type="Proteomes" id="UP000241903">
    <property type="component" value="Segment"/>
</dbReference>
<dbReference type="Proteomes" id="UP000202784">
    <property type="component" value="Segment"/>
</dbReference>
<name>A0A1D8KNB7_9CAUD</name>
<evidence type="ECO:0000313" key="5">
    <source>
        <dbReference type="Proteomes" id="UP000240393"/>
    </source>
</evidence>
<reference evidence="4 5" key="1">
    <citation type="journal article" date="2016" name="Virology">
        <title>The genomic content and context of auxiliary metabolic genes in marine cyanomyoviruses.</title>
        <authorList>
            <person name="Crummett L.T."/>
            <person name="Puxty R.J."/>
            <person name="Weihe C."/>
            <person name="Marston M.F."/>
            <person name="Martiny J.B."/>
        </authorList>
    </citation>
    <scope>NUCLEOTIDE SEQUENCE [LARGE SCALE GENOMIC DNA]</scope>
    <source>
        <strain evidence="1">0808SB05</strain>
        <strain evidence="2">0908SB82</strain>
        <strain evidence="3">1109NB16</strain>
    </source>
</reference>
<proteinExistence type="predicted"/>
<dbReference type="Proteomes" id="UP000240393">
    <property type="component" value="Segment"/>
</dbReference>
<organism evidence="1 5">
    <name type="scientific">Synechococcus phage S-CAM9</name>
    <dbReference type="NCBI Taxonomy" id="1883369"/>
    <lineage>
        <taxon>Viruses</taxon>
        <taxon>Duplodnaviria</taxon>
        <taxon>Heunggongvirae</taxon>
        <taxon>Uroviricota</taxon>
        <taxon>Caudoviricetes</taxon>
        <taxon>Pantevenvirales</taxon>
        <taxon>Kyanoviridae</taxon>
        <taxon>Kanaloavirus</taxon>
        <taxon>Kanaloavirus scam9</taxon>
    </lineage>
</organism>
<evidence type="ECO:0000313" key="3">
    <source>
        <dbReference type="EMBL" id="AOV60609.1"/>
    </source>
</evidence>
<dbReference type="EMBL" id="KU686205">
    <property type="protein sequence ID" value="AOV60381.1"/>
    <property type="molecule type" value="Genomic_DNA"/>
</dbReference>
<protein>
    <submittedName>
        <fullName evidence="1">DNA end protector protein</fullName>
    </submittedName>
</protein>
<keyword evidence="4" id="KW-1185">Reference proteome</keyword>
<dbReference type="KEGG" id="vg:30307590"/>
<sequence length="169" mass="19180">MSIFSVVKSKVGPKGSRRQYRDALIETLANYQGEEYDDPGSFGEESGPVQVGEMYFFNYVATKPDRLKYYDQYPVSYVMSVDKNGFIAANMHYLAPKLREVVAKGLINSGDGITVPNKSIHRYKFEGVQGNMMRIPESEMADVSMLPTEEFVKTSTGNRFPSYRVWRGE</sequence>
<accession>A0A1D8KNB7</accession>
<evidence type="ECO:0000313" key="1">
    <source>
        <dbReference type="EMBL" id="AOV60153.1"/>
    </source>
</evidence>
<gene>
    <name evidence="3" type="ORF">N161109_006</name>
    <name evidence="1" type="ORF">S050808_006</name>
    <name evidence="2" type="ORF">S820908_006</name>
</gene>
<dbReference type="GeneID" id="30307590"/>
<dbReference type="EMBL" id="KU686206">
    <property type="protein sequence ID" value="AOV60609.1"/>
    <property type="molecule type" value="Genomic_DNA"/>
</dbReference>
<evidence type="ECO:0000313" key="4">
    <source>
        <dbReference type="Proteomes" id="UP000202784"/>
    </source>
</evidence>